<name>A0A1Y2HT98_9FUNG</name>
<evidence type="ECO:0000256" key="5">
    <source>
        <dbReference type="ARBA" id="ARBA00022777"/>
    </source>
</evidence>
<dbReference type="PROSITE" id="PS00108">
    <property type="entry name" value="PROTEIN_KINASE_ST"/>
    <property type="match status" value="1"/>
</dbReference>
<evidence type="ECO:0000256" key="3">
    <source>
        <dbReference type="ARBA" id="ARBA00022679"/>
    </source>
</evidence>
<keyword evidence="11" id="KW-1185">Reference proteome</keyword>
<evidence type="ECO:0000256" key="1">
    <source>
        <dbReference type="ARBA" id="ARBA00012513"/>
    </source>
</evidence>
<gene>
    <name evidence="10" type="ORF">BCR44DRAFT_1388766</name>
</gene>
<comment type="caution">
    <text evidence="10">The sequence shown here is derived from an EMBL/GenBank/DDBJ whole genome shotgun (WGS) entry which is preliminary data.</text>
</comment>
<dbReference type="SMART" id="SM00220">
    <property type="entry name" value="S_TKc"/>
    <property type="match status" value="1"/>
</dbReference>
<evidence type="ECO:0000256" key="6">
    <source>
        <dbReference type="ARBA" id="ARBA00022840"/>
    </source>
</evidence>
<evidence type="ECO:0000256" key="4">
    <source>
        <dbReference type="ARBA" id="ARBA00022741"/>
    </source>
</evidence>
<dbReference type="Pfam" id="PF00069">
    <property type="entry name" value="Pkinase"/>
    <property type="match status" value="1"/>
</dbReference>
<keyword evidence="5 10" id="KW-0418">Kinase</keyword>
<reference evidence="10 11" key="1">
    <citation type="submission" date="2016-07" db="EMBL/GenBank/DDBJ databases">
        <title>Pervasive Adenine N6-methylation of Active Genes in Fungi.</title>
        <authorList>
            <consortium name="DOE Joint Genome Institute"/>
            <person name="Mondo S.J."/>
            <person name="Dannebaum R.O."/>
            <person name="Kuo R.C."/>
            <person name="Labutti K."/>
            <person name="Haridas S."/>
            <person name="Kuo A."/>
            <person name="Salamov A."/>
            <person name="Ahrendt S.R."/>
            <person name="Lipzen A."/>
            <person name="Sullivan W."/>
            <person name="Andreopoulos W.B."/>
            <person name="Clum A."/>
            <person name="Lindquist E."/>
            <person name="Daum C."/>
            <person name="Ramamoorthy G.K."/>
            <person name="Gryganskyi A."/>
            <person name="Culley D."/>
            <person name="Magnuson J.K."/>
            <person name="James T.Y."/>
            <person name="O'Malley M.A."/>
            <person name="Stajich J.E."/>
            <person name="Spatafora J.W."/>
            <person name="Visel A."/>
            <person name="Grigoriev I.V."/>
        </authorList>
    </citation>
    <scope>NUCLEOTIDE SEQUENCE [LARGE SCALE GENOMIC DNA]</scope>
    <source>
        <strain evidence="10 11">PL171</strain>
    </source>
</reference>
<evidence type="ECO:0000313" key="11">
    <source>
        <dbReference type="Proteomes" id="UP000193411"/>
    </source>
</evidence>
<dbReference type="GO" id="GO:0004674">
    <property type="term" value="F:protein serine/threonine kinase activity"/>
    <property type="evidence" value="ECO:0007669"/>
    <property type="project" value="UniProtKB-KW"/>
</dbReference>
<accession>A0A1Y2HT98</accession>
<evidence type="ECO:0000256" key="2">
    <source>
        <dbReference type="ARBA" id="ARBA00022527"/>
    </source>
</evidence>
<protein>
    <recommendedName>
        <fullName evidence="1">non-specific serine/threonine protein kinase</fullName>
        <ecNumber evidence="1">2.7.11.1</ecNumber>
    </recommendedName>
</protein>
<comment type="catalytic activity">
    <reaction evidence="7">
        <text>L-threonyl-[protein] + ATP = O-phospho-L-threonyl-[protein] + ADP + H(+)</text>
        <dbReference type="Rhea" id="RHEA:46608"/>
        <dbReference type="Rhea" id="RHEA-COMP:11060"/>
        <dbReference type="Rhea" id="RHEA-COMP:11605"/>
        <dbReference type="ChEBI" id="CHEBI:15378"/>
        <dbReference type="ChEBI" id="CHEBI:30013"/>
        <dbReference type="ChEBI" id="CHEBI:30616"/>
        <dbReference type="ChEBI" id="CHEBI:61977"/>
        <dbReference type="ChEBI" id="CHEBI:456216"/>
        <dbReference type="EC" id="2.7.11.1"/>
    </reaction>
</comment>
<dbReference type="InterPro" id="IPR008271">
    <property type="entry name" value="Ser/Thr_kinase_AS"/>
</dbReference>
<proteinExistence type="predicted"/>
<dbReference type="STRING" id="765915.A0A1Y2HT98"/>
<keyword evidence="4" id="KW-0547">Nucleotide-binding</keyword>
<evidence type="ECO:0000256" key="8">
    <source>
        <dbReference type="ARBA" id="ARBA00048679"/>
    </source>
</evidence>
<dbReference type="GO" id="GO:0005737">
    <property type="term" value="C:cytoplasm"/>
    <property type="evidence" value="ECO:0007669"/>
    <property type="project" value="TreeGrafter"/>
</dbReference>
<comment type="catalytic activity">
    <reaction evidence="8">
        <text>L-seryl-[protein] + ATP = O-phospho-L-seryl-[protein] + ADP + H(+)</text>
        <dbReference type="Rhea" id="RHEA:17989"/>
        <dbReference type="Rhea" id="RHEA-COMP:9863"/>
        <dbReference type="Rhea" id="RHEA-COMP:11604"/>
        <dbReference type="ChEBI" id="CHEBI:15378"/>
        <dbReference type="ChEBI" id="CHEBI:29999"/>
        <dbReference type="ChEBI" id="CHEBI:30616"/>
        <dbReference type="ChEBI" id="CHEBI:83421"/>
        <dbReference type="ChEBI" id="CHEBI:456216"/>
        <dbReference type="EC" id="2.7.11.1"/>
    </reaction>
</comment>
<dbReference type="GO" id="GO:0007015">
    <property type="term" value="P:actin filament organization"/>
    <property type="evidence" value="ECO:0007669"/>
    <property type="project" value="TreeGrafter"/>
</dbReference>
<dbReference type="EMBL" id="MCFL01000014">
    <property type="protein sequence ID" value="ORZ36943.1"/>
    <property type="molecule type" value="Genomic_DNA"/>
</dbReference>
<sequence length="301" mass="34358">MLPLPLTDAYLQFLASSWVHTRRPGPCPPRAPHVHGRNLRPQVRHHQHGRGRPVHAKRSPVHALFSGHKNIVRFIDAEFVTHQGQHTFILMEYCQGGHVVDLMNSRLHDRLKEREILKIFGDACEGVASMHYAKPPVIHRDIKVENLLVSNSDDYKLCDFGSATTQILPPRSPNFSVSKTQLDLIHEDVQKHTTLQYRAPELCDVYSGRGINEKVDIWALGVMLFKLCYYTTPFEKEGASTVTAIMSGRYNIPADPPFSKDLIALIQWCLLDHPSHRPTIYQLVHEICRLRGIKCPIDNIY</sequence>
<feature type="non-terminal residue" evidence="10">
    <location>
        <position position="301"/>
    </location>
</feature>
<dbReference type="PANTHER" id="PTHR22967">
    <property type="entry name" value="SERINE/THREONINE PROTEIN KINASE"/>
    <property type="match status" value="1"/>
</dbReference>
<keyword evidence="6" id="KW-0067">ATP-binding</keyword>
<dbReference type="GO" id="GO:0005524">
    <property type="term" value="F:ATP binding"/>
    <property type="evidence" value="ECO:0007669"/>
    <property type="project" value="UniProtKB-KW"/>
</dbReference>
<dbReference type="AlphaFoldDB" id="A0A1Y2HT98"/>
<dbReference type="Proteomes" id="UP000193411">
    <property type="component" value="Unassembled WGS sequence"/>
</dbReference>
<dbReference type="GO" id="GO:0000147">
    <property type="term" value="P:actin cortical patch assembly"/>
    <property type="evidence" value="ECO:0007669"/>
    <property type="project" value="TreeGrafter"/>
</dbReference>
<dbReference type="EC" id="2.7.11.1" evidence="1"/>
<dbReference type="InterPro" id="IPR011009">
    <property type="entry name" value="Kinase-like_dom_sf"/>
</dbReference>
<dbReference type="InterPro" id="IPR000719">
    <property type="entry name" value="Prot_kinase_dom"/>
</dbReference>
<feature type="domain" description="Protein kinase" evidence="9">
    <location>
        <begin position="1"/>
        <end position="288"/>
    </location>
</feature>
<evidence type="ECO:0000259" key="9">
    <source>
        <dbReference type="PROSITE" id="PS50011"/>
    </source>
</evidence>
<organism evidence="10 11">
    <name type="scientific">Catenaria anguillulae PL171</name>
    <dbReference type="NCBI Taxonomy" id="765915"/>
    <lineage>
        <taxon>Eukaryota</taxon>
        <taxon>Fungi</taxon>
        <taxon>Fungi incertae sedis</taxon>
        <taxon>Blastocladiomycota</taxon>
        <taxon>Blastocladiomycetes</taxon>
        <taxon>Blastocladiales</taxon>
        <taxon>Catenariaceae</taxon>
        <taxon>Catenaria</taxon>
    </lineage>
</organism>
<dbReference type="Gene3D" id="1.10.510.10">
    <property type="entry name" value="Transferase(Phosphotransferase) domain 1"/>
    <property type="match status" value="1"/>
</dbReference>
<dbReference type="PROSITE" id="PS50011">
    <property type="entry name" value="PROTEIN_KINASE_DOM"/>
    <property type="match status" value="1"/>
</dbReference>
<dbReference type="OrthoDB" id="2018507at2759"/>
<keyword evidence="2" id="KW-0723">Serine/threonine-protein kinase</keyword>
<evidence type="ECO:0000256" key="7">
    <source>
        <dbReference type="ARBA" id="ARBA00047899"/>
    </source>
</evidence>
<dbReference type="PANTHER" id="PTHR22967:SF57">
    <property type="entry name" value="AUXILIN, ISOFORM A-RELATED"/>
    <property type="match status" value="1"/>
</dbReference>
<keyword evidence="3" id="KW-0808">Transferase</keyword>
<dbReference type="SUPFAM" id="SSF56112">
    <property type="entry name" value="Protein kinase-like (PK-like)"/>
    <property type="match status" value="1"/>
</dbReference>
<evidence type="ECO:0000313" key="10">
    <source>
        <dbReference type="EMBL" id="ORZ36943.1"/>
    </source>
</evidence>